<dbReference type="KEGG" id="hsf:HLASA_1116"/>
<reference evidence="2" key="1">
    <citation type="submission" date="2015-05" db="EMBL/GenBank/DDBJ databases">
        <title>Complete genome sequence of Halanaeroarchaeum sulfurireducens type strain M27-SA2, a sulfate-reducer haloarchaeon from marine anoxic lake Medee.</title>
        <authorList>
            <person name="Messina E."/>
            <person name="Kublanov I.V."/>
            <person name="Toshchakov S."/>
            <person name="Arcadi E."/>
            <person name="La Spada G."/>
            <person name="La Cono V."/>
            <person name="Yakimov M.M."/>
        </authorList>
    </citation>
    <scope>NUCLEOTIDE SEQUENCE [LARGE SCALE GENOMIC DNA]</scope>
    <source>
        <strain evidence="2">M27-SA2</strain>
    </source>
</reference>
<dbReference type="STRING" id="1604004.HLASA_1116"/>
<proteinExistence type="predicted"/>
<dbReference type="AlphaFoldDB" id="A0A0N9NAE5"/>
<sequence>MIEGLARFDTPTGFAVGVNSVTATLNNRKQTLVDLGVINKIGLQQDGIRFTDDGSLVVGGMALAEINATLEKRGLGKLTIIPTSTFRRAMGRKYVDLCETAVKVINPAPIPRFLGDKAMQYWELYDTALAVPPWQPIDYYLSDGGEPTMDALAEDFIADAPLVLKARASTQGRGIWFYPGGVDGFLEDWATDAAPDPFLDAPEQFSLQYAVPHRYDKRVIAAGRTPISGENRFGDPNTDKSNLNIVDTGASTLRDATATLLERGAVEPMDMPGVDPAVERAVADLHDELAALAAQSSDRLHTWIGWDLLVVDPDDSRLEAVPDDVLQGLLKERYRTERGEYLVFGEGNLSPGSKERYVNALTRGREGLRWDSAANLLAYGRSVSRSGPFEPGIPDLIDREALANRYGL</sequence>
<evidence type="ECO:0000313" key="1">
    <source>
        <dbReference type="EMBL" id="ALG82011.1"/>
    </source>
</evidence>
<gene>
    <name evidence="1" type="ORF">HLASA_1116</name>
</gene>
<organism evidence="1 2">
    <name type="scientific">Halanaeroarchaeum sulfurireducens</name>
    <dbReference type="NCBI Taxonomy" id="1604004"/>
    <lineage>
        <taxon>Archaea</taxon>
        <taxon>Methanobacteriati</taxon>
        <taxon>Methanobacteriota</taxon>
        <taxon>Stenosarchaea group</taxon>
        <taxon>Halobacteria</taxon>
        <taxon>Halobacteriales</taxon>
        <taxon>Halobacteriaceae</taxon>
        <taxon>Halanaeroarchaeum</taxon>
    </lineage>
</organism>
<evidence type="ECO:0000313" key="2">
    <source>
        <dbReference type="Proteomes" id="UP000060390"/>
    </source>
</evidence>
<name>A0A0N9NAE5_9EURY</name>
<dbReference type="EMBL" id="CP011564">
    <property type="protein sequence ID" value="ALG82011.1"/>
    <property type="molecule type" value="Genomic_DNA"/>
</dbReference>
<reference evidence="1 2" key="2">
    <citation type="journal article" date="2016" name="Stand. Genomic Sci.">
        <title>Complete genome sequence of 'Halanaeroarchaeum sulfurireducens' M27-SA2, a sulfur-reducing and acetate-oxidizing haloarchaeon from the deep-sea hypersaline anoxic lake Medee.</title>
        <authorList>
            <person name="Messina E."/>
            <person name="Sorokin D.Y."/>
            <person name="Kublanov I.V."/>
            <person name="Toshchakov S."/>
            <person name="Lopatina A."/>
            <person name="Arcadi E."/>
            <person name="Smedile F."/>
            <person name="La Spada G."/>
            <person name="La Cono V."/>
            <person name="Yakimov M.M."/>
        </authorList>
    </citation>
    <scope>NUCLEOTIDE SEQUENCE [LARGE SCALE GENOMIC DNA]</scope>
    <source>
        <strain evidence="1 2">M27-SA2</strain>
    </source>
</reference>
<accession>A0A0N9NAE5</accession>
<protein>
    <submittedName>
        <fullName evidence="1">Uncharacterized protein</fullName>
    </submittedName>
</protein>
<dbReference type="Proteomes" id="UP000060390">
    <property type="component" value="Chromosome"/>
</dbReference>